<dbReference type="OrthoDB" id="4302906at2"/>
<gene>
    <name evidence="1" type="ordered locus">AMIS_45120</name>
</gene>
<accession>I0H9P5</accession>
<dbReference type="STRING" id="512565.AMIS_45120"/>
<dbReference type="RefSeq" id="WP_014444626.1">
    <property type="nucleotide sequence ID" value="NC_017093.1"/>
</dbReference>
<evidence type="ECO:0000313" key="1">
    <source>
        <dbReference type="EMBL" id="BAL89732.1"/>
    </source>
</evidence>
<sequence>MPLATQSLMFIPDYRFFSVRDYSAVDQPGASEALSAAHRDIITASEYEIFVVCAQDQLKIGVSVTVGDDPASFDRHGDGTVQFTVPFPTAQLHAGDAFGNAITMDLPRAGAYSVTIEHSGRERAREILSEVLPHTADLHGDELRDVLDQWAGTERYQVTLFSLE</sequence>
<reference evidence="1 2" key="1">
    <citation type="submission" date="2012-02" db="EMBL/GenBank/DDBJ databases">
        <title>Complete genome sequence of Actinoplanes missouriensis 431 (= NBRC 102363).</title>
        <authorList>
            <person name="Ohnishi Y."/>
            <person name="Ishikawa J."/>
            <person name="Sekine M."/>
            <person name="Hosoyama A."/>
            <person name="Harada T."/>
            <person name="Narita H."/>
            <person name="Hata T."/>
            <person name="Konno Y."/>
            <person name="Tutikane K."/>
            <person name="Fujita N."/>
            <person name="Horinouchi S."/>
            <person name="Hayakawa M."/>
        </authorList>
    </citation>
    <scope>NUCLEOTIDE SEQUENCE [LARGE SCALE GENOMIC DNA]</scope>
    <source>
        <strain evidence="2">ATCC 14538 / DSM 43046 / CBS 188.64 / JCM 3121 / NBRC 102363 / NCIMB 12654 / NRRL B-3342 / UNCC 431</strain>
    </source>
</reference>
<name>I0H9P5_ACTM4</name>
<proteinExistence type="predicted"/>
<organism evidence="1 2">
    <name type="scientific">Actinoplanes missouriensis (strain ATCC 14538 / DSM 43046 / CBS 188.64 / JCM 3121 / NBRC 102363 / NCIMB 12654 / NRRL B-3342 / UNCC 431)</name>
    <dbReference type="NCBI Taxonomy" id="512565"/>
    <lineage>
        <taxon>Bacteria</taxon>
        <taxon>Bacillati</taxon>
        <taxon>Actinomycetota</taxon>
        <taxon>Actinomycetes</taxon>
        <taxon>Micromonosporales</taxon>
        <taxon>Micromonosporaceae</taxon>
        <taxon>Actinoplanes</taxon>
    </lineage>
</organism>
<protein>
    <submittedName>
        <fullName evidence="1">Uncharacterized protein</fullName>
    </submittedName>
</protein>
<dbReference type="KEGG" id="ams:AMIS_45120"/>
<keyword evidence="2" id="KW-1185">Reference proteome</keyword>
<dbReference type="AlphaFoldDB" id="I0H9P5"/>
<evidence type="ECO:0000313" key="2">
    <source>
        <dbReference type="Proteomes" id="UP000007882"/>
    </source>
</evidence>
<dbReference type="EMBL" id="AP012319">
    <property type="protein sequence ID" value="BAL89732.1"/>
    <property type="molecule type" value="Genomic_DNA"/>
</dbReference>
<dbReference type="HOGENOM" id="CLU_1615491_0_0_11"/>
<dbReference type="Proteomes" id="UP000007882">
    <property type="component" value="Chromosome"/>
</dbReference>